<feature type="region of interest" description="Disordered" evidence="2">
    <location>
        <begin position="169"/>
        <end position="233"/>
    </location>
</feature>
<dbReference type="InterPro" id="IPR014756">
    <property type="entry name" value="Ig_E-set"/>
</dbReference>
<evidence type="ECO:0000313" key="5">
    <source>
        <dbReference type="Proteomes" id="UP000054018"/>
    </source>
</evidence>
<dbReference type="InterPro" id="IPR013783">
    <property type="entry name" value="Ig-like_fold"/>
</dbReference>
<dbReference type="STRING" id="765257.A0A0C9ZN31"/>
<keyword evidence="5" id="KW-1185">Reference proteome</keyword>
<dbReference type="PANTHER" id="PTHR10343">
    <property type="entry name" value="5'-AMP-ACTIVATED PROTEIN KINASE , BETA SUBUNIT"/>
    <property type="match status" value="1"/>
</dbReference>
<dbReference type="InterPro" id="IPR032640">
    <property type="entry name" value="AMPK1_CBM"/>
</dbReference>
<dbReference type="GO" id="GO:0005634">
    <property type="term" value="C:nucleus"/>
    <property type="evidence" value="ECO:0007669"/>
    <property type="project" value="TreeGrafter"/>
</dbReference>
<dbReference type="CDD" id="cd02859">
    <property type="entry name" value="E_set_AMPKbeta_like_N"/>
    <property type="match status" value="1"/>
</dbReference>
<dbReference type="HOGENOM" id="CLU_1078148_0_0_1"/>
<reference evidence="5" key="2">
    <citation type="submission" date="2015-01" db="EMBL/GenBank/DDBJ databases">
        <title>Evolutionary Origins and Diversification of the Mycorrhizal Mutualists.</title>
        <authorList>
            <consortium name="DOE Joint Genome Institute"/>
            <consortium name="Mycorrhizal Genomics Consortium"/>
            <person name="Kohler A."/>
            <person name="Kuo A."/>
            <person name="Nagy L.G."/>
            <person name="Floudas D."/>
            <person name="Copeland A."/>
            <person name="Barry K.W."/>
            <person name="Cichocki N."/>
            <person name="Veneault-Fourrey C."/>
            <person name="LaButti K."/>
            <person name="Lindquist E.A."/>
            <person name="Lipzen A."/>
            <person name="Lundell T."/>
            <person name="Morin E."/>
            <person name="Murat C."/>
            <person name="Riley R."/>
            <person name="Ohm R."/>
            <person name="Sun H."/>
            <person name="Tunlid A."/>
            <person name="Henrissat B."/>
            <person name="Grigoriev I.V."/>
            <person name="Hibbett D.S."/>
            <person name="Martin F."/>
        </authorList>
    </citation>
    <scope>NUCLEOTIDE SEQUENCE [LARGE SCALE GENOMIC DNA]</scope>
    <source>
        <strain evidence="5">441</strain>
    </source>
</reference>
<comment type="similarity">
    <text evidence="1">Belongs to the CRP1/MDG1 family.</text>
</comment>
<sequence>MVNANLHDVELVWPHLGPNDVIVTGTFDQWSASIHLVKGDTGFHGMVKLPWGEKIAYKFIVDGYWSCRDDQPMENDGSGNTNNILYVPRKPLPPPEEIVSVPEATRPPEPNGAAPVVPMTIVPVNDATSGRPLSSGILTAEPTTSEQPSGPSTHTPAQLEAVTESLTGIPSSDVCEGTENQSPKPLNAADTSVVSETVAEQHAAPTDSAPSPSRERHTSLPATAPSMESSVTVKKKRLSIFEKLKRVFHKGKAEQRKA</sequence>
<gene>
    <name evidence="4" type="ORF">PISMIDRAFT_670984</name>
</gene>
<feature type="compositionally biased region" description="Polar residues" evidence="2">
    <location>
        <begin position="141"/>
        <end position="156"/>
    </location>
</feature>
<evidence type="ECO:0000313" key="4">
    <source>
        <dbReference type="EMBL" id="KIK30831.1"/>
    </source>
</evidence>
<proteinExistence type="inferred from homology"/>
<dbReference type="Gene3D" id="2.60.40.10">
    <property type="entry name" value="Immunoglobulins"/>
    <property type="match status" value="1"/>
</dbReference>
<dbReference type="PANTHER" id="PTHR10343:SF81">
    <property type="entry name" value="CRUCIFORM DNA-RECOGNIZING PROTEIN 1-RELATED"/>
    <property type="match status" value="1"/>
</dbReference>
<dbReference type="InterPro" id="IPR050827">
    <property type="entry name" value="CRP1_MDG1_kinase"/>
</dbReference>
<accession>A0A0C9ZN31</accession>
<evidence type="ECO:0000259" key="3">
    <source>
        <dbReference type="Pfam" id="PF16561"/>
    </source>
</evidence>
<dbReference type="GO" id="GO:0005737">
    <property type="term" value="C:cytoplasm"/>
    <property type="evidence" value="ECO:0007669"/>
    <property type="project" value="TreeGrafter"/>
</dbReference>
<feature type="compositionally biased region" description="Polar residues" evidence="2">
    <location>
        <begin position="178"/>
        <end position="195"/>
    </location>
</feature>
<feature type="region of interest" description="Disordered" evidence="2">
    <location>
        <begin position="125"/>
        <end position="156"/>
    </location>
</feature>
<dbReference type="EMBL" id="KN833686">
    <property type="protein sequence ID" value="KIK30831.1"/>
    <property type="molecule type" value="Genomic_DNA"/>
</dbReference>
<feature type="domain" description="AMP-activated protein kinase glycogen-binding" evidence="3">
    <location>
        <begin position="8"/>
        <end position="89"/>
    </location>
</feature>
<dbReference type="AlphaFoldDB" id="A0A0C9ZN31"/>
<dbReference type="OrthoDB" id="5873279at2759"/>
<reference evidence="4 5" key="1">
    <citation type="submission" date="2014-04" db="EMBL/GenBank/DDBJ databases">
        <authorList>
            <consortium name="DOE Joint Genome Institute"/>
            <person name="Kuo A."/>
            <person name="Kohler A."/>
            <person name="Costa M.D."/>
            <person name="Nagy L.G."/>
            <person name="Floudas D."/>
            <person name="Copeland A."/>
            <person name="Barry K.W."/>
            <person name="Cichocki N."/>
            <person name="Veneault-Fourrey C."/>
            <person name="LaButti K."/>
            <person name="Lindquist E.A."/>
            <person name="Lipzen A."/>
            <person name="Lundell T."/>
            <person name="Morin E."/>
            <person name="Murat C."/>
            <person name="Sun H."/>
            <person name="Tunlid A."/>
            <person name="Henrissat B."/>
            <person name="Grigoriev I.V."/>
            <person name="Hibbett D.S."/>
            <person name="Martin F."/>
            <person name="Nordberg H.P."/>
            <person name="Cantor M.N."/>
            <person name="Hua S.X."/>
        </authorList>
    </citation>
    <scope>NUCLEOTIDE SEQUENCE [LARGE SCALE GENOMIC DNA]</scope>
    <source>
        <strain evidence="4 5">441</strain>
    </source>
</reference>
<dbReference type="Proteomes" id="UP000054018">
    <property type="component" value="Unassembled WGS sequence"/>
</dbReference>
<protein>
    <submittedName>
        <fullName evidence="4">Unplaced genomic scaffold scaffold_2, whole genome shotgun sequence</fullName>
    </submittedName>
</protein>
<evidence type="ECO:0000256" key="1">
    <source>
        <dbReference type="ARBA" id="ARBA00038216"/>
    </source>
</evidence>
<dbReference type="Pfam" id="PF16561">
    <property type="entry name" value="AMPK1_CBM"/>
    <property type="match status" value="1"/>
</dbReference>
<evidence type="ECO:0000256" key="2">
    <source>
        <dbReference type="SAM" id="MobiDB-lite"/>
    </source>
</evidence>
<dbReference type="GO" id="GO:0031588">
    <property type="term" value="C:nucleotide-activated protein kinase complex"/>
    <property type="evidence" value="ECO:0007669"/>
    <property type="project" value="TreeGrafter"/>
</dbReference>
<dbReference type="GO" id="GO:0019901">
    <property type="term" value="F:protein kinase binding"/>
    <property type="evidence" value="ECO:0007669"/>
    <property type="project" value="TreeGrafter"/>
</dbReference>
<dbReference type="SUPFAM" id="SSF81296">
    <property type="entry name" value="E set domains"/>
    <property type="match status" value="1"/>
</dbReference>
<dbReference type="GO" id="GO:0007165">
    <property type="term" value="P:signal transduction"/>
    <property type="evidence" value="ECO:0007669"/>
    <property type="project" value="TreeGrafter"/>
</dbReference>
<name>A0A0C9ZN31_9AGAM</name>
<organism evidence="4 5">
    <name type="scientific">Pisolithus microcarpus 441</name>
    <dbReference type="NCBI Taxonomy" id="765257"/>
    <lineage>
        <taxon>Eukaryota</taxon>
        <taxon>Fungi</taxon>
        <taxon>Dikarya</taxon>
        <taxon>Basidiomycota</taxon>
        <taxon>Agaricomycotina</taxon>
        <taxon>Agaricomycetes</taxon>
        <taxon>Agaricomycetidae</taxon>
        <taxon>Boletales</taxon>
        <taxon>Sclerodermatineae</taxon>
        <taxon>Pisolithaceae</taxon>
        <taxon>Pisolithus</taxon>
    </lineage>
</organism>